<dbReference type="Proteomes" id="UP000593580">
    <property type="component" value="Chromosome"/>
</dbReference>
<dbReference type="CDD" id="cd10564">
    <property type="entry name" value="NapF_like"/>
    <property type="match status" value="1"/>
</dbReference>
<feature type="domain" description="4Fe-4S ferredoxin-type" evidence="8">
    <location>
        <begin position="32"/>
        <end position="64"/>
    </location>
</feature>
<dbReference type="PANTHER" id="PTHR43687:SF6">
    <property type="entry name" value="L-ASPARTATE SEMIALDEHYDE SULFURTRANSFERASE IRON-SULFUR SUBUNIT"/>
    <property type="match status" value="1"/>
</dbReference>
<feature type="domain" description="4Fe-4S ferredoxin-type" evidence="8">
    <location>
        <begin position="136"/>
        <end position="164"/>
    </location>
</feature>
<keyword evidence="6" id="KW-0408">Iron</keyword>
<dbReference type="InterPro" id="IPR017900">
    <property type="entry name" value="4Fe4S_Fe_S_CS"/>
</dbReference>
<gene>
    <name evidence="9" type="ORF">FM071_02990</name>
</gene>
<dbReference type="Pfam" id="PF00037">
    <property type="entry name" value="Fer4"/>
    <property type="match status" value="1"/>
</dbReference>
<dbReference type="KEGG" id="spal:FM071_02990"/>
<evidence type="ECO:0000313" key="10">
    <source>
        <dbReference type="Proteomes" id="UP000593580"/>
    </source>
</evidence>
<sequence>MERRELFSFLSSSVKEAVREQKDEMMIIRPPYYSDVDAFVTECQNCEGECASLCQEQIIVITEDKTPQLVFNSRGCTYCDECAVACPSDVLLVENKHLIEASIVINKNKCLSWQGVMCFSCKDPCLENAIDFKAMFMPEINDKCTNCGFCIGRCPADAIDIKKVS</sequence>
<dbReference type="InterPro" id="IPR004496">
    <property type="entry name" value="NapF"/>
</dbReference>
<dbReference type="Gene3D" id="3.30.70.20">
    <property type="match status" value="2"/>
</dbReference>
<dbReference type="InterPro" id="IPR017896">
    <property type="entry name" value="4Fe4S_Fe-S-bd"/>
</dbReference>
<keyword evidence="7" id="KW-0411">Iron-sulfur</keyword>
<dbReference type="SUPFAM" id="SSF46548">
    <property type="entry name" value="alpha-helical ferredoxin"/>
    <property type="match status" value="1"/>
</dbReference>
<protein>
    <submittedName>
        <fullName evidence="9">Ferredoxin-type protein NapF</fullName>
    </submittedName>
</protein>
<evidence type="ECO:0000256" key="7">
    <source>
        <dbReference type="ARBA" id="ARBA00023014"/>
    </source>
</evidence>
<proteinExistence type="predicted"/>
<evidence type="ECO:0000256" key="6">
    <source>
        <dbReference type="ARBA" id="ARBA00023004"/>
    </source>
</evidence>
<keyword evidence="1" id="KW-0813">Transport</keyword>
<evidence type="ECO:0000256" key="2">
    <source>
        <dbReference type="ARBA" id="ARBA00022485"/>
    </source>
</evidence>
<dbReference type="PROSITE" id="PS00198">
    <property type="entry name" value="4FE4S_FER_1"/>
    <property type="match status" value="1"/>
</dbReference>
<dbReference type="GO" id="GO:0051539">
    <property type="term" value="F:4 iron, 4 sulfur cluster binding"/>
    <property type="evidence" value="ECO:0007669"/>
    <property type="project" value="UniProtKB-KW"/>
</dbReference>
<evidence type="ECO:0000256" key="3">
    <source>
        <dbReference type="ARBA" id="ARBA00022723"/>
    </source>
</evidence>
<keyword evidence="5" id="KW-0249">Electron transport</keyword>
<keyword evidence="10" id="KW-1185">Reference proteome</keyword>
<dbReference type="Pfam" id="PF12838">
    <property type="entry name" value="Fer4_7"/>
    <property type="match status" value="1"/>
</dbReference>
<dbReference type="GO" id="GO:0046872">
    <property type="term" value="F:metal ion binding"/>
    <property type="evidence" value="ECO:0007669"/>
    <property type="project" value="UniProtKB-KW"/>
</dbReference>
<organism evidence="9 10">
    <name type="scientific">Sulfurimonas paralvinellae</name>
    <dbReference type="NCBI Taxonomy" id="317658"/>
    <lineage>
        <taxon>Bacteria</taxon>
        <taxon>Pseudomonadati</taxon>
        <taxon>Campylobacterota</taxon>
        <taxon>Epsilonproteobacteria</taxon>
        <taxon>Campylobacterales</taxon>
        <taxon>Sulfurimonadaceae</taxon>
        <taxon>Sulfurimonas</taxon>
    </lineage>
</organism>
<evidence type="ECO:0000313" key="9">
    <source>
        <dbReference type="EMBL" id="QOP45300.1"/>
    </source>
</evidence>
<feature type="domain" description="4Fe-4S ferredoxin-type" evidence="8">
    <location>
        <begin position="67"/>
        <end position="96"/>
    </location>
</feature>
<name>A0A7M1B6K1_9BACT</name>
<dbReference type="EMBL" id="CP041406">
    <property type="protein sequence ID" value="QOP45300.1"/>
    <property type="molecule type" value="Genomic_DNA"/>
</dbReference>
<dbReference type="PROSITE" id="PS51379">
    <property type="entry name" value="4FE4S_FER_2"/>
    <property type="match status" value="3"/>
</dbReference>
<evidence type="ECO:0000256" key="5">
    <source>
        <dbReference type="ARBA" id="ARBA00022982"/>
    </source>
</evidence>
<dbReference type="RefSeq" id="WP_193111547.1">
    <property type="nucleotide sequence ID" value="NZ_CP041406.1"/>
</dbReference>
<keyword evidence="4" id="KW-0677">Repeat</keyword>
<evidence type="ECO:0000256" key="4">
    <source>
        <dbReference type="ARBA" id="ARBA00022737"/>
    </source>
</evidence>
<evidence type="ECO:0000256" key="1">
    <source>
        <dbReference type="ARBA" id="ARBA00022448"/>
    </source>
</evidence>
<dbReference type="PANTHER" id="PTHR43687">
    <property type="entry name" value="ADENYLYLSULFATE REDUCTASE, BETA SUBUNIT"/>
    <property type="match status" value="1"/>
</dbReference>
<keyword evidence="3" id="KW-0479">Metal-binding</keyword>
<accession>A0A7M1B6K1</accession>
<evidence type="ECO:0000259" key="8">
    <source>
        <dbReference type="PROSITE" id="PS51379"/>
    </source>
</evidence>
<keyword evidence="2" id="KW-0004">4Fe-4S</keyword>
<reference evidence="9 10" key="1">
    <citation type="submission" date="2019-07" db="EMBL/GenBank/DDBJ databases">
        <title>Sulfurimonas paralvinellae sp. nov., a novel mesophilic, hydrogen- and sulfur-oxidizing chemolithoautotroph within the Epsilonproteo- bacteria isolated from a deep-sea hydrothermal vent polychaete nest, reclassification of Thiomicrospira denitrificans as Sulfurimonas denitrificans comb. nov. and emended description of the genus Sulfurimonas.</title>
        <authorList>
            <person name="Wang S."/>
            <person name="Jiang L."/>
            <person name="Shao Z."/>
        </authorList>
    </citation>
    <scope>NUCLEOTIDE SEQUENCE [LARGE SCALE GENOMIC DNA]</scope>
    <source>
        <strain evidence="9 10">GO25</strain>
    </source>
</reference>
<dbReference type="AlphaFoldDB" id="A0A7M1B6K1"/>
<dbReference type="InterPro" id="IPR050572">
    <property type="entry name" value="Fe-S_Ferredoxin"/>
</dbReference>